<name>A0A016T2T2_9BILA</name>
<organism evidence="1 2">
    <name type="scientific">Ancylostoma ceylanicum</name>
    <dbReference type="NCBI Taxonomy" id="53326"/>
    <lineage>
        <taxon>Eukaryota</taxon>
        <taxon>Metazoa</taxon>
        <taxon>Ecdysozoa</taxon>
        <taxon>Nematoda</taxon>
        <taxon>Chromadorea</taxon>
        <taxon>Rhabditida</taxon>
        <taxon>Rhabditina</taxon>
        <taxon>Rhabditomorpha</taxon>
        <taxon>Strongyloidea</taxon>
        <taxon>Ancylostomatidae</taxon>
        <taxon>Ancylostomatinae</taxon>
        <taxon>Ancylostoma</taxon>
    </lineage>
</organism>
<comment type="caution">
    <text evidence="1">The sequence shown here is derived from an EMBL/GenBank/DDBJ whole genome shotgun (WGS) entry which is preliminary data.</text>
</comment>
<gene>
    <name evidence="1" type="primary">Acey_s0145.g2471</name>
    <name evidence="1" type="ORF">Y032_0145g2471</name>
</gene>
<evidence type="ECO:0000313" key="2">
    <source>
        <dbReference type="Proteomes" id="UP000024635"/>
    </source>
</evidence>
<keyword evidence="2" id="KW-1185">Reference proteome</keyword>
<reference evidence="2" key="1">
    <citation type="journal article" date="2015" name="Nat. Genet.">
        <title>The genome and transcriptome of the zoonotic hookworm Ancylostoma ceylanicum identify infection-specific gene families.</title>
        <authorList>
            <person name="Schwarz E.M."/>
            <person name="Hu Y."/>
            <person name="Antoshechkin I."/>
            <person name="Miller M.M."/>
            <person name="Sternberg P.W."/>
            <person name="Aroian R.V."/>
        </authorList>
    </citation>
    <scope>NUCLEOTIDE SEQUENCE</scope>
    <source>
        <strain evidence="2">HY135</strain>
    </source>
</reference>
<dbReference type="AlphaFoldDB" id="A0A016T2T2"/>
<sequence length="79" mass="9080">MFGRVWYRGKRLAAHAHGRWFDRACGQPSYPSPRVRQIGTRGVWEDEALTWFIGCPPASHSTGHIRIQRLYDAQIKSNA</sequence>
<protein>
    <submittedName>
        <fullName evidence="1">Uncharacterized protein</fullName>
    </submittedName>
</protein>
<evidence type="ECO:0000313" key="1">
    <source>
        <dbReference type="EMBL" id="EYB96894.1"/>
    </source>
</evidence>
<proteinExistence type="predicted"/>
<accession>A0A016T2T2</accession>
<dbReference type="EMBL" id="JARK01001481">
    <property type="protein sequence ID" value="EYB96894.1"/>
    <property type="molecule type" value="Genomic_DNA"/>
</dbReference>
<dbReference type="Proteomes" id="UP000024635">
    <property type="component" value="Unassembled WGS sequence"/>
</dbReference>